<sequence length="669" mass="71123">MSVDRMRPRLKASAFYVPVEGGVHFQSGNRSVLTLRGSSLHAWLDRITPLLDGTHLLGELTAGLGEERKAMVVDLVGALHRHGLVKDLATDRPHGLTPAEIATYAAEIAFVDEFQDSAEHRFERYRTSRAVLVGAGLTMESLVHSCLHSGLRDIRAFVSPEVPTDLGLLDEYARRGRDRDPAQTITVEPLPGSGPAALRALASAGDVVLHVSDLPSPERAAQLDAACAAAGADLVQAVVTGDEAWIGPVCRYGEAHLRWAAVWNRLTTRPLPGTGPSRYLSGPTASLVANHVVFMCFRDRTGVAEPGPAVRLELETLRTGSHRVVPYAPVAFSGEGVEARLRELDEGPEVGDEEFAARVTTLIDDRLGVLDLVTEDGLEQLPLRVSKAVVTVPGDAAPVEVYGAALDLTTARCRAARDALARYAAAPGHVGAGDDNPASGRPFGGPRRGVRLADGHVVEVTGPASIVAAEATWADAVEQALLTACADLAADLAADVAGEPSPSAGRRFPGVALRDELLDEQARRYHELLLAGGERCHIYDLGELLDLPLYAFGLGGRVVHYRAGVTGADAIRDGLECLLLDLQARLTGLPELSRPARTDLPERVRGAEPDDAPASRDLLGDPAKRRQVIAARLADHGRHLAVVPLHADPAVTRVLPYLAGLTPCDGTAR</sequence>
<feature type="compositionally biased region" description="Basic and acidic residues" evidence="1">
    <location>
        <begin position="594"/>
        <end position="608"/>
    </location>
</feature>
<protein>
    <recommendedName>
        <fullName evidence="3">Thiazole-containing bacteriocin maturation protein</fullName>
    </recommendedName>
</protein>
<organism evidence="2">
    <name type="scientific">Actinomadura melliaura</name>
    <dbReference type="NCBI Taxonomy" id="360723"/>
    <lineage>
        <taxon>Bacteria</taxon>
        <taxon>Bacillati</taxon>
        <taxon>Actinomycetota</taxon>
        <taxon>Actinomycetes</taxon>
        <taxon>Streptosporangiales</taxon>
        <taxon>Thermomonosporaceae</taxon>
        <taxon>Actinomadura</taxon>
    </lineage>
</organism>
<name>Q0H2X9_9ACTN</name>
<evidence type="ECO:0008006" key="3">
    <source>
        <dbReference type="Google" id="ProtNLM"/>
    </source>
</evidence>
<proteinExistence type="predicted"/>
<accession>Q0H2X9</accession>
<dbReference type="EMBL" id="DQ297453">
    <property type="protein sequence ID" value="ABC02785.1"/>
    <property type="molecule type" value="Genomic_DNA"/>
</dbReference>
<evidence type="ECO:0000313" key="2">
    <source>
        <dbReference type="EMBL" id="ABC02785.1"/>
    </source>
</evidence>
<dbReference type="AlphaFoldDB" id="Q0H2X9"/>
<reference evidence="2" key="1">
    <citation type="journal article" date="2006" name="Chem. Biol.">
        <title>Deciphering indolocarbazole and enediyne aminodideoxypentose biosynthesis through comparative genomics: insights from the AT2433 biosynthetic locus.</title>
        <authorList>
            <person name="Gao Q."/>
            <person name="Zhang C."/>
            <person name="Blanchard S."/>
            <person name="Thorson J.S."/>
        </authorList>
    </citation>
    <scope>NUCLEOTIDE SEQUENCE</scope>
    <source>
        <strain evidence="2">SCC 1655</strain>
    </source>
</reference>
<dbReference type="Gene3D" id="3.40.50.720">
    <property type="entry name" value="NAD(P)-binding Rossmann-like Domain"/>
    <property type="match status" value="1"/>
</dbReference>
<feature type="region of interest" description="Disordered" evidence="1">
    <location>
        <begin position="593"/>
        <end position="619"/>
    </location>
</feature>
<evidence type="ECO:0000256" key="1">
    <source>
        <dbReference type="SAM" id="MobiDB-lite"/>
    </source>
</evidence>